<proteinExistence type="predicted"/>
<protein>
    <submittedName>
        <fullName evidence="1">Uncharacterized protein</fullName>
    </submittedName>
</protein>
<gene>
    <name evidence="1" type="ORF">BTO08_17600</name>
</gene>
<reference evidence="1 2" key="1">
    <citation type="submission" date="2016-12" db="EMBL/GenBank/DDBJ databases">
        <title>Diversity of luminous bacteria.</title>
        <authorList>
            <person name="Yoshizawa S."/>
            <person name="Kogure K."/>
        </authorList>
    </citation>
    <scope>NUCLEOTIDE SEQUENCE [LARGE SCALE GENOMIC DNA]</scope>
    <source>
        <strain evidence="1 2">LC1-200</strain>
    </source>
</reference>
<accession>A0A2S7VIP5</accession>
<dbReference type="AlphaFoldDB" id="A0A2S7VIP5"/>
<sequence>MSQFYNEKVFVAFLFLSFTGLAGALFFVGEKTYDIDSVAGEVTETFSKFETGERELILKVIPEDSEKAVNVPIKSSVFCPVGSDVILFKKECKLFGATEYELISCGCDVNTY</sequence>
<dbReference type="Proteomes" id="UP000238730">
    <property type="component" value="Unassembled WGS sequence"/>
</dbReference>
<dbReference type="OrthoDB" id="5824631at2"/>
<dbReference type="EMBL" id="MSCJ01000003">
    <property type="protein sequence ID" value="PQJ62066.1"/>
    <property type="molecule type" value="Genomic_DNA"/>
</dbReference>
<evidence type="ECO:0000313" key="1">
    <source>
        <dbReference type="EMBL" id="PQJ62066.1"/>
    </source>
</evidence>
<dbReference type="RefSeq" id="WP_105061899.1">
    <property type="nucleotide sequence ID" value="NZ_MSCJ01000003.1"/>
</dbReference>
<organism evidence="1 2">
    <name type="scientific">Photobacterium angustum</name>
    <dbReference type="NCBI Taxonomy" id="661"/>
    <lineage>
        <taxon>Bacteria</taxon>
        <taxon>Pseudomonadati</taxon>
        <taxon>Pseudomonadota</taxon>
        <taxon>Gammaproteobacteria</taxon>
        <taxon>Vibrionales</taxon>
        <taxon>Vibrionaceae</taxon>
        <taxon>Photobacterium</taxon>
    </lineage>
</organism>
<evidence type="ECO:0000313" key="2">
    <source>
        <dbReference type="Proteomes" id="UP000238730"/>
    </source>
</evidence>
<name>A0A2S7VIP5_PHOAN</name>
<comment type="caution">
    <text evidence="1">The sequence shown here is derived from an EMBL/GenBank/DDBJ whole genome shotgun (WGS) entry which is preliminary data.</text>
</comment>